<organism evidence="7 8">
    <name type="scientific">Caerostris darwini</name>
    <dbReference type="NCBI Taxonomy" id="1538125"/>
    <lineage>
        <taxon>Eukaryota</taxon>
        <taxon>Metazoa</taxon>
        <taxon>Ecdysozoa</taxon>
        <taxon>Arthropoda</taxon>
        <taxon>Chelicerata</taxon>
        <taxon>Arachnida</taxon>
        <taxon>Araneae</taxon>
        <taxon>Araneomorphae</taxon>
        <taxon>Entelegynae</taxon>
        <taxon>Araneoidea</taxon>
        <taxon>Araneidae</taxon>
        <taxon>Caerostris</taxon>
    </lineage>
</organism>
<name>A0AAV4T834_9ARAC</name>
<dbReference type="InterPro" id="IPR019156">
    <property type="entry name" value="Ataxin-10_domain"/>
</dbReference>
<evidence type="ECO:0000256" key="2">
    <source>
        <dbReference type="ARBA" id="ARBA00018804"/>
    </source>
</evidence>
<evidence type="ECO:0000259" key="6">
    <source>
        <dbReference type="Pfam" id="PF09759"/>
    </source>
</evidence>
<gene>
    <name evidence="7" type="primary">ATXN10</name>
    <name evidence="7" type="ORF">CDAR_498961</name>
</gene>
<evidence type="ECO:0000256" key="1">
    <source>
        <dbReference type="ARBA" id="ARBA00008384"/>
    </source>
</evidence>
<evidence type="ECO:0000313" key="7">
    <source>
        <dbReference type="EMBL" id="GIY41349.1"/>
    </source>
</evidence>
<protein>
    <recommendedName>
        <fullName evidence="2">Ataxin-10</fullName>
    </recommendedName>
</protein>
<dbReference type="PANTHER" id="PTHR13255">
    <property type="entry name" value="ATAXIN-10"/>
    <property type="match status" value="1"/>
</dbReference>
<dbReference type="GO" id="GO:0031175">
    <property type="term" value="P:neuron projection development"/>
    <property type="evidence" value="ECO:0007669"/>
    <property type="project" value="TreeGrafter"/>
</dbReference>
<dbReference type="EMBL" id="BPLQ01009047">
    <property type="protein sequence ID" value="GIY41349.1"/>
    <property type="molecule type" value="Genomic_DNA"/>
</dbReference>
<proteinExistence type="inferred from homology"/>
<dbReference type="SUPFAM" id="SSF48371">
    <property type="entry name" value="ARM repeat"/>
    <property type="match status" value="1"/>
</dbReference>
<keyword evidence="8" id="KW-1185">Reference proteome</keyword>
<dbReference type="GO" id="GO:0005829">
    <property type="term" value="C:cytosol"/>
    <property type="evidence" value="ECO:0007669"/>
    <property type="project" value="TreeGrafter"/>
</dbReference>
<feature type="domain" description="Ataxin-10" evidence="6">
    <location>
        <begin position="368"/>
        <end position="466"/>
    </location>
</feature>
<comment type="caution">
    <text evidence="7">The sequence shown here is derived from an EMBL/GenBank/DDBJ whole genome shotgun (WGS) entry which is preliminary data.</text>
</comment>
<dbReference type="InterPro" id="IPR011989">
    <property type="entry name" value="ARM-like"/>
</dbReference>
<dbReference type="Proteomes" id="UP001054837">
    <property type="component" value="Unassembled WGS sequence"/>
</dbReference>
<evidence type="ECO:0000256" key="5">
    <source>
        <dbReference type="ARBA" id="ARBA00045173"/>
    </source>
</evidence>
<dbReference type="Gene3D" id="1.25.10.10">
    <property type="entry name" value="Leucine-rich Repeat Variant"/>
    <property type="match status" value="1"/>
</dbReference>
<dbReference type="AlphaFoldDB" id="A0AAV4T834"/>
<sequence length="466" mass="53796">MVHNSVEEHISQLNSVINQRGIWNEAVVTCLKTLTALMRSFDTRSNLRIDHWKPIELIVKEGRQSLTKSNLTENEVQLLIDLLRFLRNSCGGLNENLTFILNHSEIMNFAKETLEYFLQKQQEQEITVLKIAIQLFGNIIVGSVDSKPLIWNLFFYENKFRYLLKHSDTAIRECTMMVLFNSISDDNCECIFKTKEGNEIVHLVTDTLLTNQIDWGLLFIEQLLSQKDFLDCCYEVFPLRNRLLILEIMDEKIKDKPDEYFISESLVESVKNYFLKNITQICSMKDSNLDPAEILYLLSILCSASISPVYAPILQNSKDLLQTTVETLKCIHLLGKEGSNAFSSVQDLKHHTDSQLKEEMSYHPFYGFKRNLIRLIGNVCYGYKDNQDIVRNLDGIPLILDCCKFDAKNPYIIQWCILAIRNLLENNLENQAIVANITTSGEIADDKLLKEMGFQIHCENGKIRLK</sequence>
<keyword evidence="4" id="KW-0131">Cell cycle</keyword>
<dbReference type="Pfam" id="PF09759">
    <property type="entry name" value="Atx10homo_assoc"/>
    <property type="match status" value="1"/>
</dbReference>
<comment type="similarity">
    <text evidence="1">Belongs to the ataxin-10 family.</text>
</comment>
<dbReference type="PANTHER" id="PTHR13255:SF0">
    <property type="entry name" value="ATAXIN-10"/>
    <property type="match status" value="1"/>
</dbReference>
<dbReference type="InterPro" id="IPR051374">
    <property type="entry name" value="Ataxin-10/CTR86_families"/>
</dbReference>
<evidence type="ECO:0000313" key="8">
    <source>
        <dbReference type="Proteomes" id="UP001054837"/>
    </source>
</evidence>
<dbReference type="GO" id="GO:0051301">
    <property type="term" value="P:cell division"/>
    <property type="evidence" value="ECO:0007669"/>
    <property type="project" value="UniProtKB-KW"/>
</dbReference>
<evidence type="ECO:0000256" key="3">
    <source>
        <dbReference type="ARBA" id="ARBA00022618"/>
    </source>
</evidence>
<evidence type="ECO:0000256" key="4">
    <source>
        <dbReference type="ARBA" id="ARBA00023306"/>
    </source>
</evidence>
<comment type="function">
    <text evidence="5">May play a role in the regulation of cytokinesis. May play a role in signaling by stimulating protein glycosylation. Induces neuritogenesis by activating the Ras-MAP kinase pathway and is necessary for the survival of cerebellar neurons. Does not appear to play a major role in ciliogenesis.</text>
</comment>
<keyword evidence="3" id="KW-0132">Cell division</keyword>
<accession>A0AAV4T834</accession>
<dbReference type="InterPro" id="IPR016024">
    <property type="entry name" value="ARM-type_fold"/>
</dbReference>
<reference evidence="7 8" key="1">
    <citation type="submission" date="2021-06" db="EMBL/GenBank/DDBJ databases">
        <title>Caerostris darwini draft genome.</title>
        <authorList>
            <person name="Kono N."/>
            <person name="Arakawa K."/>
        </authorList>
    </citation>
    <scope>NUCLEOTIDE SEQUENCE [LARGE SCALE GENOMIC DNA]</scope>
</reference>